<protein>
    <recommendedName>
        <fullName evidence="9">C2H2-type domain-containing protein</fullName>
    </recommendedName>
</protein>
<dbReference type="GO" id="GO:0004519">
    <property type="term" value="F:endonuclease activity"/>
    <property type="evidence" value="ECO:0007669"/>
    <property type="project" value="UniProtKB-KW"/>
</dbReference>
<dbReference type="Gene3D" id="3.30.160.60">
    <property type="entry name" value="Classic Zinc Finger"/>
    <property type="match status" value="1"/>
</dbReference>
<dbReference type="Pfam" id="PF17917">
    <property type="entry name" value="RT_RNaseH"/>
    <property type="match status" value="1"/>
</dbReference>
<evidence type="ECO:0000256" key="8">
    <source>
        <dbReference type="SAM" id="MobiDB-lite"/>
    </source>
</evidence>
<dbReference type="InterPro" id="IPR013087">
    <property type="entry name" value="Znf_C2H2_type"/>
</dbReference>
<dbReference type="GO" id="GO:0008270">
    <property type="term" value="F:zinc ion binding"/>
    <property type="evidence" value="ECO:0007669"/>
    <property type="project" value="UniProtKB-KW"/>
</dbReference>
<keyword evidence="6" id="KW-0695">RNA-directed DNA polymerase</keyword>
<keyword evidence="11" id="KW-1185">Reference proteome</keyword>
<dbReference type="Pfam" id="PF17921">
    <property type="entry name" value="Integrase_H2C2"/>
    <property type="match status" value="1"/>
</dbReference>
<dbReference type="InterPro" id="IPR050951">
    <property type="entry name" value="Retrovirus_Pol_polyprotein"/>
</dbReference>
<dbReference type="CDD" id="cd09274">
    <property type="entry name" value="RNase_HI_RT_Ty3"/>
    <property type="match status" value="1"/>
</dbReference>
<evidence type="ECO:0000256" key="1">
    <source>
        <dbReference type="ARBA" id="ARBA00022679"/>
    </source>
</evidence>
<dbReference type="PROSITE" id="PS50157">
    <property type="entry name" value="ZINC_FINGER_C2H2_2"/>
    <property type="match status" value="1"/>
</dbReference>
<dbReference type="AlphaFoldDB" id="A0A6J8DRX2"/>
<keyword evidence="5" id="KW-0378">Hydrolase</keyword>
<keyword evidence="2" id="KW-0548">Nucleotidyltransferase</keyword>
<name>A0A6J8DRX2_MYTCO</name>
<dbReference type="PANTHER" id="PTHR37984:SF5">
    <property type="entry name" value="PROTEIN NYNRIN-LIKE"/>
    <property type="match status" value="1"/>
</dbReference>
<gene>
    <name evidence="10" type="ORF">MCOR_44477</name>
</gene>
<evidence type="ECO:0000256" key="7">
    <source>
        <dbReference type="PROSITE-ProRule" id="PRU00042"/>
    </source>
</evidence>
<dbReference type="InterPro" id="IPR021109">
    <property type="entry name" value="Peptidase_aspartic_dom_sf"/>
</dbReference>
<dbReference type="CDD" id="cd00303">
    <property type="entry name" value="retropepsin_like"/>
    <property type="match status" value="1"/>
</dbReference>
<dbReference type="Gene3D" id="2.40.70.10">
    <property type="entry name" value="Acid Proteases"/>
    <property type="match status" value="1"/>
</dbReference>
<keyword evidence="3" id="KW-0540">Nuclease</keyword>
<dbReference type="PROSITE" id="PS00028">
    <property type="entry name" value="ZINC_FINGER_C2H2_1"/>
    <property type="match status" value="1"/>
</dbReference>
<evidence type="ECO:0000256" key="4">
    <source>
        <dbReference type="ARBA" id="ARBA00022759"/>
    </source>
</evidence>
<dbReference type="EMBL" id="CACVKT020007841">
    <property type="protein sequence ID" value="CAC5411378.1"/>
    <property type="molecule type" value="Genomic_DNA"/>
</dbReference>
<evidence type="ECO:0000259" key="9">
    <source>
        <dbReference type="PROSITE" id="PS50157"/>
    </source>
</evidence>
<dbReference type="Proteomes" id="UP000507470">
    <property type="component" value="Unassembled WGS sequence"/>
</dbReference>
<dbReference type="GO" id="GO:0003964">
    <property type="term" value="F:RNA-directed DNA polymerase activity"/>
    <property type="evidence" value="ECO:0007669"/>
    <property type="project" value="UniProtKB-KW"/>
</dbReference>
<dbReference type="FunFam" id="3.10.20.370:FF:000001">
    <property type="entry name" value="Retrovirus-related Pol polyprotein from transposon 17.6-like protein"/>
    <property type="match status" value="1"/>
</dbReference>
<dbReference type="SUPFAM" id="SSF56672">
    <property type="entry name" value="DNA/RNA polymerases"/>
    <property type="match status" value="1"/>
</dbReference>
<dbReference type="InterPro" id="IPR043502">
    <property type="entry name" value="DNA/RNA_pol_sf"/>
</dbReference>
<dbReference type="OrthoDB" id="6778229at2759"/>
<keyword evidence="7" id="KW-0863">Zinc-finger</keyword>
<evidence type="ECO:0000256" key="5">
    <source>
        <dbReference type="ARBA" id="ARBA00022801"/>
    </source>
</evidence>
<keyword evidence="4" id="KW-0255">Endonuclease</keyword>
<feature type="region of interest" description="Disordered" evidence="8">
    <location>
        <begin position="877"/>
        <end position="899"/>
    </location>
</feature>
<feature type="domain" description="C2H2-type" evidence="9">
    <location>
        <begin position="794"/>
        <end position="822"/>
    </location>
</feature>
<dbReference type="FunFam" id="1.10.340.70:FF:000001">
    <property type="entry name" value="Retrovirus-related Pol polyprotein from transposon gypsy-like Protein"/>
    <property type="match status" value="1"/>
</dbReference>
<evidence type="ECO:0000313" key="10">
    <source>
        <dbReference type="EMBL" id="CAC5411378.1"/>
    </source>
</evidence>
<reference evidence="10 11" key="1">
    <citation type="submission" date="2020-06" db="EMBL/GenBank/DDBJ databases">
        <authorList>
            <person name="Li R."/>
            <person name="Bekaert M."/>
        </authorList>
    </citation>
    <scope>NUCLEOTIDE SEQUENCE [LARGE SCALE GENOMIC DNA]</scope>
    <source>
        <strain evidence="11">wild</strain>
    </source>
</reference>
<keyword evidence="7" id="KW-0862">Zinc</keyword>
<dbReference type="GO" id="GO:0016787">
    <property type="term" value="F:hydrolase activity"/>
    <property type="evidence" value="ECO:0007669"/>
    <property type="project" value="UniProtKB-KW"/>
</dbReference>
<keyword evidence="1" id="KW-0808">Transferase</keyword>
<keyword evidence="7" id="KW-0479">Metal-binding</keyword>
<evidence type="ECO:0000313" key="11">
    <source>
        <dbReference type="Proteomes" id="UP000507470"/>
    </source>
</evidence>
<evidence type="ECO:0000256" key="6">
    <source>
        <dbReference type="ARBA" id="ARBA00022918"/>
    </source>
</evidence>
<evidence type="ECO:0000256" key="3">
    <source>
        <dbReference type="ARBA" id="ARBA00022722"/>
    </source>
</evidence>
<dbReference type="PANTHER" id="PTHR37984">
    <property type="entry name" value="PROTEIN CBG26694"/>
    <property type="match status" value="1"/>
</dbReference>
<dbReference type="SUPFAM" id="SSF50630">
    <property type="entry name" value="Acid proteases"/>
    <property type="match status" value="1"/>
</dbReference>
<accession>A0A6J8DRX2</accession>
<sequence length="1036" mass="118694">MKAYELATSLRGDAQGIVTDIEPAKRLNYDYLVSALISRFEPTNQVNMYKVQMNSIYRKPGQTLPEMAQEIRRVTRQAYPTASIEIRDQLAKDCFVCAINDPKIQLSIFQREPKTIDDCVRFGLEYEAFAVDQKRKKNAKPATRMLSENDDSAEHDVVSKTGKLVNAGDKDRSPVVEVGDSRSISLIKSNKKDSLFVKCFIVDVVNCLIDTGSTICVIHPRKYELLPTEFKPQIQRSNQRICLADGSFVNTMGHVELPITIGNYTVIQKFTVAEIDVPAVIGYDFLHKNNCTIDMGNGVLTLKDSRIECIKESQMSSTLKIKLSDKLTIPPNTEIIISGIVEGDSSSIVNAIIEPIPSKHTETLLVAKTLVGPSCGQVLIRMVNLSKCEQIMQPFTHVATCELIDIGSVSNEPRTENLRRLSSCGEVKGLPSLLQDLKLRSSELLNEGQIDQLESLLKRHDQTFSKNKDDLGRASAIKHKIDNGNAKPVKQPPRRLPLPKRDEVDKEIQRLLDYTDASGFGIGAVLSQIHEGKEVVVAYYSKSLSKAQRQYCVTRRELLVVILSIKHFHHYLYGTHFKVLTDHGALTWLLRFKNSEGQMARWLETLNTYNFEIRHRPGRQHGNARRQCFLCSYCSKQDQKEIDNSDETSVEFLRMAKVQDSQETSCSNKTDSVMWYEHKTNQEMFEAQKSDNVLFHLYRLKSDNNNRPEWADVALQDVKLKKYWSQWDRIVLINNVLYRKWINATTEESNLQFIVPEIWKENIMKMLHDDIQVGHFGIHKTVARAQNRFYWMTFFCFQCGAEYNLRRQLTRHVRDKHPKKMLQCRFCSYLVPISKQFRLVEHEKHVHRHMKNPRTKDRELIIPETPTRATVPTNLSRKHNKENCTNTRPRTPPLTPISTKSKLPIVQTETPTIRDSRHLELPAIGDEDRFQAPPSRFQCSYEASKCMIVAEKAKKTSKYNGSVLPSGYGAVRKNETCILPDGTVYKLTATWIQDPSFCTLKEKETQTEMLRQQIATQTEEDRSLCKLHQPPRQGEL</sequence>
<dbReference type="InterPro" id="IPR041373">
    <property type="entry name" value="RT_RNaseH"/>
</dbReference>
<dbReference type="Gene3D" id="3.10.20.370">
    <property type="match status" value="1"/>
</dbReference>
<proteinExistence type="predicted"/>
<dbReference type="Gene3D" id="1.10.340.70">
    <property type="match status" value="1"/>
</dbReference>
<evidence type="ECO:0000256" key="2">
    <source>
        <dbReference type="ARBA" id="ARBA00022695"/>
    </source>
</evidence>
<dbReference type="InterPro" id="IPR041588">
    <property type="entry name" value="Integrase_H2C2"/>
</dbReference>
<organism evidence="10 11">
    <name type="scientific">Mytilus coruscus</name>
    <name type="common">Sea mussel</name>
    <dbReference type="NCBI Taxonomy" id="42192"/>
    <lineage>
        <taxon>Eukaryota</taxon>
        <taxon>Metazoa</taxon>
        <taxon>Spiralia</taxon>
        <taxon>Lophotrochozoa</taxon>
        <taxon>Mollusca</taxon>
        <taxon>Bivalvia</taxon>
        <taxon>Autobranchia</taxon>
        <taxon>Pteriomorphia</taxon>
        <taxon>Mytilida</taxon>
        <taxon>Mytiloidea</taxon>
        <taxon>Mytilidae</taxon>
        <taxon>Mytilinae</taxon>
        <taxon>Mytilus</taxon>
    </lineage>
</organism>
<dbReference type="SMART" id="SM00355">
    <property type="entry name" value="ZnF_C2H2"/>
    <property type="match status" value="2"/>
</dbReference>